<dbReference type="Pfam" id="PF14309">
    <property type="entry name" value="DUF4378"/>
    <property type="match status" value="1"/>
</dbReference>
<proteinExistence type="predicted"/>
<accession>A0A9D5H3R3</accession>
<feature type="domain" description="DUF4378" evidence="4">
    <location>
        <begin position="851"/>
        <end position="999"/>
    </location>
</feature>
<evidence type="ECO:0000256" key="2">
    <source>
        <dbReference type="SAM" id="MobiDB-lite"/>
    </source>
</evidence>
<feature type="region of interest" description="Disordered" evidence="2">
    <location>
        <begin position="619"/>
        <end position="648"/>
    </location>
</feature>
<dbReference type="OrthoDB" id="1925259at2759"/>
<evidence type="ECO:0000256" key="1">
    <source>
        <dbReference type="SAM" id="Coils"/>
    </source>
</evidence>
<protein>
    <recommendedName>
        <fullName evidence="8">DUF4378 domain-containing protein</fullName>
    </recommendedName>
</protein>
<feature type="region of interest" description="Disordered" evidence="2">
    <location>
        <begin position="750"/>
        <end position="783"/>
    </location>
</feature>
<name>A0A9D5H3R3_9LILI</name>
<feature type="compositionally biased region" description="Basic residues" evidence="2">
    <location>
        <begin position="630"/>
        <end position="643"/>
    </location>
</feature>
<dbReference type="AlphaFoldDB" id="A0A9D5H3R3"/>
<dbReference type="EMBL" id="JAGGNH010000010">
    <property type="protein sequence ID" value="KAJ0962280.1"/>
    <property type="molecule type" value="Genomic_DNA"/>
</dbReference>
<evidence type="ECO:0000259" key="4">
    <source>
        <dbReference type="Pfam" id="PF14309"/>
    </source>
</evidence>
<dbReference type="Pfam" id="PF12552">
    <property type="entry name" value="DUF3741"/>
    <property type="match status" value="1"/>
</dbReference>
<reference evidence="6" key="1">
    <citation type="submission" date="2021-03" db="EMBL/GenBank/DDBJ databases">
        <authorList>
            <person name="Li Z."/>
            <person name="Yang C."/>
        </authorList>
    </citation>
    <scope>NUCLEOTIDE SEQUENCE</scope>
    <source>
        <strain evidence="6">Dzin_1.0</strain>
        <tissue evidence="6">Leaf</tissue>
    </source>
</reference>
<dbReference type="PANTHER" id="PTHR46836">
    <property type="entry name" value="AFADIN"/>
    <property type="match status" value="1"/>
</dbReference>
<evidence type="ECO:0000313" key="7">
    <source>
        <dbReference type="Proteomes" id="UP001085076"/>
    </source>
</evidence>
<evidence type="ECO:0000259" key="3">
    <source>
        <dbReference type="Pfam" id="PF12552"/>
    </source>
</evidence>
<feature type="compositionally biased region" description="Basic and acidic residues" evidence="2">
    <location>
        <begin position="1"/>
        <end position="12"/>
    </location>
</feature>
<feature type="domain" description="DUF3741" evidence="5">
    <location>
        <begin position="108"/>
        <end position="126"/>
    </location>
</feature>
<dbReference type="InterPro" id="IPR022212">
    <property type="entry name" value="DUF3741"/>
</dbReference>
<feature type="compositionally biased region" description="Polar residues" evidence="2">
    <location>
        <begin position="754"/>
        <end position="773"/>
    </location>
</feature>
<dbReference type="Proteomes" id="UP001085076">
    <property type="component" value="Miscellaneous, Linkage group lg10"/>
</dbReference>
<evidence type="ECO:0000259" key="5">
    <source>
        <dbReference type="Pfam" id="PF14383"/>
    </source>
</evidence>
<keyword evidence="7" id="KW-1185">Reference proteome</keyword>
<dbReference type="PANTHER" id="PTHR46836:SF8">
    <property type="entry name" value="AFADIN"/>
    <property type="match status" value="1"/>
</dbReference>
<dbReference type="Pfam" id="PF14383">
    <property type="entry name" value="VARLMGL"/>
    <property type="match status" value="1"/>
</dbReference>
<dbReference type="InterPro" id="IPR032795">
    <property type="entry name" value="DUF3741-assoc"/>
</dbReference>
<evidence type="ECO:0000313" key="6">
    <source>
        <dbReference type="EMBL" id="KAJ0962280.1"/>
    </source>
</evidence>
<reference evidence="6" key="2">
    <citation type="journal article" date="2022" name="Hortic Res">
        <title>The genome of Dioscorea zingiberensis sheds light on the biosynthesis, origin and evolution of the medicinally important diosgenin saponins.</title>
        <authorList>
            <person name="Li Y."/>
            <person name="Tan C."/>
            <person name="Li Z."/>
            <person name="Guo J."/>
            <person name="Li S."/>
            <person name="Chen X."/>
            <person name="Wang C."/>
            <person name="Dai X."/>
            <person name="Yang H."/>
            <person name="Song W."/>
            <person name="Hou L."/>
            <person name="Xu J."/>
            <person name="Tong Z."/>
            <person name="Xu A."/>
            <person name="Yuan X."/>
            <person name="Wang W."/>
            <person name="Yang Q."/>
            <person name="Chen L."/>
            <person name="Sun Z."/>
            <person name="Wang K."/>
            <person name="Pan B."/>
            <person name="Chen J."/>
            <person name="Bao Y."/>
            <person name="Liu F."/>
            <person name="Qi X."/>
            <person name="Gang D.R."/>
            <person name="Wen J."/>
            <person name="Li J."/>
        </authorList>
    </citation>
    <scope>NUCLEOTIDE SEQUENCE</scope>
    <source>
        <strain evidence="6">Dzin_1.0</strain>
    </source>
</reference>
<sequence>MERSGSRGRERSQYAGTGAARKGISSPVPKPVGRGLDRGIVEGNGHSRKRIYSSKMAVDSNSGSNFPVEKNSIALKYKQNPHKEVSGTPIKALINEEMSKELETKRPSPSLIARLMGLDSLPSAKVVNKPLDALGSCFPHGSSTEYQGKHVPCEEHSFRKPIDENQDFKDVFEIVEMEKSEESKNQLVRKGISSSKRSETDVAFIKQKFMDAKRFSTNETLQKSKEFDDALEILDSNKDLFLKFLQEPNSLFSKHIQGLNCGPPPPHASHITILKSGKGTKHRSNEVCLQSEINTVRCAHMQKDVAYFRRPGTGLVDDSIRGHCSPRAHKLSKSDYLGRNDAFSHPTRIVVLKPSLEMAQNKGRKVPMPRSTEDIEFGYNRHRDTQRLGIQELHAEGRARKKSSDNVEVMGHRIKGSREIAREITEQMRHSMSNGRKNVSNSRFDSNKRWERSCNRSETLKPKAYQWSPSHFHYMDNDSSSSSSYYSTETSVSREARKRLSERWKIAKRSQELGVVDKTSGTLGEMLALSDKEMASKPRFIIQRDKKPAKCEAIERHGCPLGISSKDGWKEGRSRKLERSISLPTSTAYGIPKLRARQKAAGHDNCYMLKDVLNLESDDPSEENINQRGLSHRRRLKHRRNKPPHLDCGVEKEENALSEKEIHVNLELPKNNVDATLLSEPSEDKVHVKGYLVDDFLFPQANSSSSVANEEQMNKSTLCEVLSEDGELSGLDQNNIKIQETSYHQAEPILPSDCNLTESGSPVSSNEAGQPSPVSVLEHPSEEISSSGCFESVSADLKELRMQLRLLKMESSDAYAEESEIDLGDEDDGRCHPLTETREILLAFKGEDDRDFSYLLDVLNDFGVHGPDWDSLSDPFYMREHPVCPSMFGKLEKKYSIDESWSRSERKRLFDLINLVLVEIVQPFKDLVHPWVKPRRVMVPMCSPDCLVDKVWQMVVKNRKESEGKLDRVLELKWLDLVEDIDLVGIELETTLTNELLEEFISDMMLAG</sequence>
<feature type="coiled-coil region" evidence="1">
    <location>
        <begin position="790"/>
        <end position="817"/>
    </location>
</feature>
<dbReference type="InterPro" id="IPR025486">
    <property type="entry name" value="DUF4378"/>
</dbReference>
<gene>
    <name evidence="6" type="ORF">J5N97_030108</name>
</gene>
<feature type="domain" description="DUF3741" evidence="3">
    <location>
        <begin position="206"/>
        <end position="250"/>
    </location>
</feature>
<keyword evidence="1" id="KW-0175">Coiled coil</keyword>
<feature type="region of interest" description="Disordered" evidence="2">
    <location>
        <begin position="1"/>
        <end position="47"/>
    </location>
</feature>
<evidence type="ECO:0008006" key="8">
    <source>
        <dbReference type="Google" id="ProtNLM"/>
    </source>
</evidence>
<organism evidence="6 7">
    <name type="scientific">Dioscorea zingiberensis</name>
    <dbReference type="NCBI Taxonomy" id="325984"/>
    <lineage>
        <taxon>Eukaryota</taxon>
        <taxon>Viridiplantae</taxon>
        <taxon>Streptophyta</taxon>
        <taxon>Embryophyta</taxon>
        <taxon>Tracheophyta</taxon>
        <taxon>Spermatophyta</taxon>
        <taxon>Magnoliopsida</taxon>
        <taxon>Liliopsida</taxon>
        <taxon>Dioscoreales</taxon>
        <taxon>Dioscoreaceae</taxon>
        <taxon>Dioscorea</taxon>
    </lineage>
</organism>
<comment type="caution">
    <text evidence="6">The sequence shown here is derived from an EMBL/GenBank/DDBJ whole genome shotgun (WGS) entry which is preliminary data.</text>
</comment>